<organism evidence="3">
    <name type="scientific">Naegleria gruberi</name>
    <name type="common">Amoeba</name>
    <dbReference type="NCBI Taxonomy" id="5762"/>
    <lineage>
        <taxon>Eukaryota</taxon>
        <taxon>Discoba</taxon>
        <taxon>Heterolobosea</taxon>
        <taxon>Tetramitia</taxon>
        <taxon>Eutetramitia</taxon>
        <taxon>Vahlkampfiidae</taxon>
        <taxon>Naegleria</taxon>
    </lineage>
</organism>
<evidence type="ECO:0000313" key="2">
    <source>
        <dbReference type="EMBL" id="EFC47684.1"/>
    </source>
</evidence>
<dbReference type="AlphaFoldDB" id="D2V5P1"/>
<dbReference type="Gene3D" id="3.40.50.1820">
    <property type="entry name" value="alpha/beta hydrolase"/>
    <property type="match status" value="1"/>
</dbReference>
<accession>D2V5P1</accession>
<evidence type="ECO:0000313" key="3">
    <source>
        <dbReference type="Proteomes" id="UP000006671"/>
    </source>
</evidence>
<protein>
    <submittedName>
        <fullName evidence="2">Predicted protein</fullName>
    </submittedName>
</protein>
<feature type="chain" id="PRO_5003037856" evidence="1">
    <location>
        <begin position="29"/>
        <end position="500"/>
    </location>
</feature>
<dbReference type="PIRSF" id="PIRSF014728">
    <property type="entry name" value="PqaA"/>
    <property type="match status" value="1"/>
</dbReference>
<dbReference type="KEGG" id="ngr:NAEGRDRAFT_64151"/>
<dbReference type="InterPro" id="IPR029058">
    <property type="entry name" value="AB_hydrolase_fold"/>
</dbReference>
<dbReference type="VEuPathDB" id="AmoebaDB:NAEGRDRAFT_64151"/>
<dbReference type="InParanoid" id="D2V5P1"/>
<evidence type="ECO:0000256" key="1">
    <source>
        <dbReference type="SAM" id="SignalP"/>
    </source>
</evidence>
<dbReference type="InterPro" id="IPR009199">
    <property type="entry name" value="PhoPQ-act_pathogen-rel_PqaA"/>
</dbReference>
<dbReference type="PANTHER" id="PTHR31497">
    <property type="entry name" value="AUTOCRINE PROLIFERATION REPRESSOR PROTEIN A"/>
    <property type="match status" value="1"/>
</dbReference>
<dbReference type="RefSeq" id="XP_002680428.1">
    <property type="nucleotide sequence ID" value="XM_002680382.1"/>
</dbReference>
<dbReference type="ESTHER" id="naegr-d2v5p1">
    <property type="family name" value="PhoPQ_related"/>
</dbReference>
<keyword evidence="1" id="KW-0732">Signal</keyword>
<reference evidence="2 3" key="1">
    <citation type="journal article" date="2010" name="Cell">
        <title>The genome of Naegleria gruberi illuminates early eukaryotic versatility.</title>
        <authorList>
            <person name="Fritz-Laylin L.K."/>
            <person name="Prochnik S.E."/>
            <person name="Ginger M.L."/>
            <person name="Dacks J.B."/>
            <person name="Carpenter M.L."/>
            <person name="Field M.C."/>
            <person name="Kuo A."/>
            <person name="Paredez A."/>
            <person name="Chapman J."/>
            <person name="Pham J."/>
            <person name="Shu S."/>
            <person name="Neupane R."/>
            <person name="Cipriano M."/>
            <person name="Mancuso J."/>
            <person name="Tu H."/>
            <person name="Salamov A."/>
            <person name="Lindquist E."/>
            <person name="Shapiro H."/>
            <person name="Lucas S."/>
            <person name="Grigoriev I.V."/>
            <person name="Cande W.Z."/>
            <person name="Fulton C."/>
            <person name="Rokhsar D.S."/>
            <person name="Dawson S.C."/>
        </authorList>
    </citation>
    <scope>NUCLEOTIDE SEQUENCE [LARGE SCALE GENOMIC DNA]</scope>
    <source>
        <strain evidence="2 3">NEG-M</strain>
    </source>
</reference>
<dbReference type="OrthoDB" id="2020799at2759"/>
<proteinExistence type="predicted"/>
<name>D2V5P1_NAEGR</name>
<dbReference type="GeneID" id="8849496"/>
<sequence length="500" mass="57423">MQQVNSSLTMKLITFIAIFLMIINMATCVSLNNHHPVTSHVNNDINYHQVIFDYMKDRSNENFKYQLLNSVDIPNTAKFYVFNMTSVKWLTNKEVSRSEWYHFVEIVVPYQITQTKQALMLIAGGSSNSQVPTLDKELIQMGVLTKSIVCTIHQIPNQPLTFLSDPEKKSRVEDAILAFAWARFMNLTQENDELKSNTEWIPRLPMVKSTLFAMDLVQEYLLKNLNIKVEDFHVAGASKRGWTTNLVGVVDQRVKSIIPIVIPIWKTREVLEHTYNSLCFWPEAMGDYVREGIINRLNSKEFKLLADVIDPFEYNDILAGKFKYFVNAVGDQFFVPELSQFSYPFIKGSDERKHLRYIPNADHSMAGSDAELTILAYYYCLINNISLPIYNFNLKSDSLLTVNIVKNILPIKSILLWEAFAPNRDFRQQTIGNVWKSRDISTNYNAQTCQISVNLNNPPSGQFYAAFVELTFDLGGAIYLKFTTSVYILPNVLPCHYSDI</sequence>
<dbReference type="eggNOG" id="ENOG502QU2G">
    <property type="taxonomic scope" value="Eukaryota"/>
</dbReference>
<dbReference type="PANTHER" id="PTHR31497:SF0">
    <property type="entry name" value="AUTOCRINE PROLIFERATION REPRESSOR PROTEIN A"/>
    <property type="match status" value="1"/>
</dbReference>
<gene>
    <name evidence="2" type="ORF">NAEGRDRAFT_64151</name>
</gene>
<dbReference type="EMBL" id="GG738853">
    <property type="protein sequence ID" value="EFC47684.1"/>
    <property type="molecule type" value="Genomic_DNA"/>
</dbReference>
<dbReference type="Pfam" id="PF10142">
    <property type="entry name" value="PhoPQ_related"/>
    <property type="match status" value="1"/>
</dbReference>
<keyword evidence="3" id="KW-1185">Reference proteome</keyword>
<feature type="signal peptide" evidence="1">
    <location>
        <begin position="1"/>
        <end position="28"/>
    </location>
</feature>
<dbReference type="Proteomes" id="UP000006671">
    <property type="component" value="Unassembled WGS sequence"/>
</dbReference>